<organism evidence="2 3">
    <name type="scientific">Aquilegia coerulea</name>
    <name type="common">Rocky mountain columbine</name>
    <dbReference type="NCBI Taxonomy" id="218851"/>
    <lineage>
        <taxon>Eukaryota</taxon>
        <taxon>Viridiplantae</taxon>
        <taxon>Streptophyta</taxon>
        <taxon>Embryophyta</taxon>
        <taxon>Tracheophyta</taxon>
        <taxon>Spermatophyta</taxon>
        <taxon>Magnoliopsida</taxon>
        <taxon>Ranunculales</taxon>
        <taxon>Ranunculaceae</taxon>
        <taxon>Thalictroideae</taxon>
        <taxon>Aquilegia</taxon>
    </lineage>
</organism>
<proteinExistence type="predicted"/>
<keyword evidence="1" id="KW-1133">Transmembrane helix</keyword>
<feature type="transmembrane region" description="Helical" evidence="1">
    <location>
        <begin position="51"/>
        <end position="69"/>
    </location>
</feature>
<dbReference type="EMBL" id="KZ305026">
    <property type="protein sequence ID" value="PIA53741.1"/>
    <property type="molecule type" value="Genomic_DNA"/>
</dbReference>
<evidence type="ECO:0000256" key="1">
    <source>
        <dbReference type="SAM" id="Phobius"/>
    </source>
</evidence>
<keyword evidence="1" id="KW-0812">Transmembrane</keyword>
<protein>
    <submittedName>
        <fullName evidence="2">Uncharacterized protein</fullName>
    </submittedName>
</protein>
<dbReference type="AlphaFoldDB" id="A0A2G5EDG3"/>
<dbReference type="Proteomes" id="UP000230069">
    <property type="component" value="Unassembled WGS sequence"/>
</dbReference>
<keyword evidence="3" id="KW-1185">Reference proteome</keyword>
<dbReference type="InParanoid" id="A0A2G5EDG3"/>
<name>A0A2G5EDG3_AQUCA</name>
<accession>A0A2G5EDG3</accession>
<gene>
    <name evidence="2" type="ORF">AQUCO_00900372v1</name>
</gene>
<evidence type="ECO:0000313" key="2">
    <source>
        <dbReference type="EMBL" id="PIA53741.1"/>
    </source>
</evidence>
<reference evidence="2 3" key="1">
    <citation type="submission" date="2017-09" db="EMBL/GenBank/DDBJ databases">
        <title>WGS assembly of Aquilegia coerulea Goldsmith.</title>
        <authorList>
            <person name="Hodges S."/>
            <person name="Kramer E."/>
            <person name="Nordborg M."/>
            <person name="Tomkins J."/>
            <person name="Borevitz J."/>
            <person name="Derieg N."/>
            <person name="Yan J."/>
            <person name="Mihaltcheva S."/>
            <person name="Hayes R.D."/>
            <person name="Rokhsar D."/>
        </authorList>
    </citation>
    <scope>NUCLEOTIDE SEQUENCE [LARGE SCALE GENOMIC DNA]</scope>
    <source>
        <strain evidence="3">cv. Goldsmith</strain>
    </source>
</reference>
<keyword evidence="1" id="KW-0472">Membrane</keyword>
<evidence type="ECO:0000313" key="3">
    <source>
        <dbReference type="Proteomes" id="UP000230069"/>
    </source>
</evidence>
<sequence length="70" mass="7921">MVSMTIVVKIIDQGKKAKRCKKGYDSFDVKADRLEPPLAPILREICHGKRITFLSFLMYIAVLLVSVLVL</sequence>